<feature type="compositionally biased region" description="Basic and acidic residues" evidence="4">
    <location>
        <begin position="10"/>
        <end position="22"/>
    </location>
</feature>
<gene>
    <name evidence="6" type="ORF">JF535_10185</name>
</gene>
<keyword evidence="2" id="KW-0238">DNA-binding</keyword>
<dbReference type="EMBL" id="JAEKJR010000002">
    <property type="protein sequence ID" value="MBN8431219.1"/>
    <property type="molecule type" value="Genomic_DNA"/>
</dbReference>
<dbReference type="PROSITE" id="PS50949">
    <property type="entry name" value="HTH_GNTR"/>
    <property type="match status" value="1"/>
</dbReference>
<accession>A0ABS3E845</accession>
<dbReference type="InterPro" id="IPR008920">
    <property type="entry name" value="TF_FadR/GntR_C"/>
</dbReference>
<evidence type="ECO:0000256" key="2">
    <source>
        <dbReference type="ARBA" id="ARBA00023125"/>
    </source>
</evidence>
<dbReference type="InterPro" id="IPR036388">
    <property type="entry name" value="WH-like_DNA-bd_sf"/>
</dbReference>
<dbReference type="PANTHER" id="PTHR43537:SF39">
    <property type="entry name" value="HTH-TYPE TRANSCRIPTIONAL REGULATOR MCBR"/>
    <property type="match status" value="1"/>
</dbReference>
<dbReference type="Pfam" id="PF07729">
    <property type="entry name" value="FCD"/>
    <property type="match status" value="1"/>
</dbReference>
<dbReference type="Gene3D" id="1.10.10.10">
    <property type="entry name" value="Winged helix-like DNA-binding domain superfamily/Winged helix DNA-binding domain"/>
    <property type="match status" value="1"/>
</dbReference>
<evidence type="ECO:0000259" key="5">
    <source>
        <dbReference type="PROSITE" id="PS50949"/>
    </source>
</evidence>
<dbReference type="InterPro" id="IPR000524">
    <property type="entry name" value="Tscrpt_reg_HTH_GntR"/>
</dbReference>
<feature type="region of interest" description="Disordered" evidence="4">
    <location>
        <begin position="1"/>
        <end position="22"/>
    </location>
</feature>
<organism evidence="6 7">
    <name type="scientific">Microbulbifer salipaludis</name>
    <dbReference type="NCBI Taxonomy" id="187980"/>
    <lineage>
        <taxon>Bacteria</taxon>
        <taxon>Pseudomonadati</taxon>
        <taxon>Pseudomonadota</taxon>
        <taxon>Gammaproteobacteria</taxon>
        <taxon>Cellvibrionales</taxon>
        <taxon>Microbulbiferaceae</taxon>
        <taxon>Microbulbifer</taxon>
    </lineage>
</organism>
<sequence length="234" mass="26535">MYSDPATRPPVRDAEFTEPQEEFRTTQERVYYQVRDAILRGQFLPGKAVTIRGLAAELDCSPMPVREALRRLTSERALDLSDTRRVTVPTLTREKLDEICAARVALECQAAAQALPFVGEAELAELRALDDRVTEALERKDIQGYVTANLDFHFTLYRLGRPHIILSLIESLWLQTAPLQHLVFQRFGVQELPDRHQDLIDAIASNDEQRVRTAIRQDIEEGLGSISAEELLPT</sequence>
<dbReference type="SMART" id="SM00895">
    <property type="entry name" value="FCD"/>
    <property type="match status" value="1"/>
</dbReference>
<evidence type="ECO:0000256" key="3">
    <source>
        <dbReference type="ARBA" id="ARBA00023163"/>
    </source>
</evidence>
<dbReference type="Gene3D" id="1.20.120.530">
    <property type="entry name" value="GntR ligand-binding domain-like"/>
    <property type="match status" value="1"/>
</dbReference>
<evidence type="ECO:0000256" key="4">
    <source>
        <dbReference type="SAM" id="MobiDB-lite"/>
    </source>
</evidence>
<dbReference type="Pfam" id="PF00392">
    <property type="entry name" value="GntR"/>
    <property type="match status" value="1"/>
</dbReference>
<protein>
    <submittedName>
        <fullName evidence="6">GntR family transcriptional regulator</fullName>
    </submittedName>
</protein>
<dbReference type="SUPFAM" id="SSF48008">
    <property type="entry name" value="GntR ligand-binding domain-like"/>
    <property type="match status" value="1"/>
</dbReference>
<dbReference type="InterPro" id="IPR011711">
    <property type="entry name" value="GntR_C"/>
</dbReference>
<evidence type="ECO:0000313" key="7">
    <source>
        <dbReference type="Proteomes" id="UP000664293"/>
    </source>
</evidence>
<evidence type="ECO:0000313" key="6">
    <source>
        <dbReference type="EMBL" id="MBN8431219.1"/>
    </source>
</evidence>
<name>A0ABS3E845_9GAMM</name>
<dbReference type="Proteomes" id="UP000664293">
    <property type="component" value="Unassembled WGS sequence"/>
</dbReference>
<dbReference type="PANTHER" id="PTHR43537">
    <property type="entry name" value="TRANSCRIPTIONAL REGULATOR, GNTR FAMILY"/>
    <property type="match status" value="1"/>
</dbReference>
<dbReference type="InterPro" id="IPR036390">
    <property type="entry name" value="WH_DNA-bd_sf"/>
</dbReference>
<keyword evidence="3" id="KW-0804">Transcription</keyword>
<dbReference type="SMART" id="SM00345">
    <property type="entry name" value="HTH_GNTR"/>
    <property type="match status" value="1"/>
</dbReference>
<reference evidence="6 7" key="1">
    <citation type="submission" date="2020-12" db="EMBL/GenBank/DDBJ databases">
        <title>Oil enriched cultivation method for isolating marine PHA-producing bacteria.</title>
        <authorList>
            <person name="Zheng W."/>
            <person name="Yu S."/>
            <person name="Huang Y."/>
        </authorList>
    </citation>
    <scope>NUCLEOTIDE SEQUENCE [LARGE SCALE GENOMIC DNA]</scope>
    <source>
        <strain evidence="6 7">SN0-2</strain>
    </source>
</reference>
<feature type="domain" description="HTH gntR-type" evidence="5">
    <location>
        <begin position="24"/>
        <end position="91"/>
    </location>
</feature>
<proteinExistence type="predicted"/>
<keyword evidence="7" id="KW-1185">Reference proteome</keyword>
<keyword evidence="1" id="KW-0805">Transcription regulation</keyword>
<evidence type="ECO:0000256" key="1">
    <source>
        <dbReference type="ARBA" id="ARBA00023015"/>
    </source>
</evidence>
<dbReference type="SUPFAM" id="SSF46785">
    <property type="entry name" value="Winged helix' DNA-binding domain"/>
    <property type="match status" value="1"/>
</dbReference>
<comment type="caution">
    <text evidence="6">The sequence shown here is derived from an EMBL/GenBank/DDBJ whole genome shotgun (WGS) entry which is preliminary data.</text>
</comment>